<evidence type="ECO:0000259" key="2">
    <source>
        <dbReference type="PROSITE" id="PS51184"/>
    </source>
</evidence>
<dbReference type="AlphaFoldDB" id="A0A165EVV6"/>
<reference evidence="3 4" key="1">
    <citation type="journal article" date="2016" name="Mol. Biol. Evol.">
        <title>Comparative Genomics of Early-Diverging Mushroom-Forming Fungi Provides Insights into the Origins of Lignocellulose Decay Capabilities.</title>
        <authorList>
            <person name="Nagy L.G."/>
            <person name="Riley R."/>
            <person name="Tritt A."/>
            <person name="Adam C."/>
            <person name="Daum C."/>
            <person name="Floudas D."/>
            <person name="Sun H."/>
            <person name="Yadav J.S."/>
            <person name="Pangilinan J."/>
            <person name="Larsson K.H."/>
            <person name="Matsuura K."/>
            <person name="Barry K."/>
            <person name="Labutti K."/>
            <person name="Kuo R."/>
            <person name="Ohm R.A."/>
            <person name="Bhattacharya S.S."/>
            <person name="Shirouzu T."/>
            <person name="Yoshinaga Y."/>
            <person name="Martin F.M."/>
            <person name="Grigoriev I.V."/>
            <person name="Hibbett D.S."/>
        </authorList>
    </citation>
    <scope>NUCLEOTIDE SEQUENCE [LARGE SCALE GENOMIC DNA]</scope>
    <source>
        <strain evidence="3 4">HHB12029</strain>
    </source>
</reference>
<organism evidence="3 4">
    <name type="scientific">Exidia glandulosa HHB12029</name>
    <dbReference type="NCBI Taxonomy" id="1314781"/>
    <lineage>
        <taxon>Eukaryota</taxon>
        <taxon>Fungi</taxon>
        <taxon>Dikarya</taxon>
        <taxon>Basidiomycota</taxon>
        <taxon>Agaricomycotina</taxon>
        <taxon>Agaricomycetes</taxon>
        <taxon>Auriculariales</taxon>
        <taxon>Exidiaceae</taxon>
        <taxon>Exidia</taxon>
    </lineage>
</organism>
<proteinExistence type="predicted"/>
<dbReference type="OrthoDB" id="298344at2759"/>
<name>A0A165EVV6_EXIGL</name>
<dbReference type="SMART" id="SM00558">
    <property type="entry name" value="JmjC"/>
    <property type="match status" value="1"/>
</dbReference>
<accession>A0A165EVV6</accession>
<dbReference type="Proteomes" id="UP000077266">
    <property type="component" value="Unassembled WGS sequence"/>
</dbReference>
<gene>
    <name evidence="3" type="ORF">EXIGLDRAFT_723339</name>
</gene>
<feature type="region of interest" description="Disordered" evidence="1">
    <location>
        <begin position="506"/>
        <end position="564"/>
    </location>
</feature>
<protein>
    <recommendedName>
        <fullName evidence="2">JmjC domain-containing protein</fullName>
    </recommendedName>
</protein>
<dbReference type="SUPFAM" id="SSF51197">
    <property type="entry name" value="Clavaminate synthase-like"/>
    <property type="match status" value="1"/>
</dbReference>
<dbReference type="PROSITE" id="PS51184">
    <property type="entry name" value="JMJC"/>
    <property type="match status" value="1"/>
</dbReference>
<feature type="region of interest" description="Disordered" evidence="1">
    <location>
        <begin position="577"/>
        <end position="629"/>
    </location>
</feature>
<dbReference type="EMBL" id="KV426115">
    <property type="protein sequence ID" value="KZV87802.1"/>
    <property type="molecule type" value="Genomic_DNA"/>
</dbReference>
<dbReference type="Gene3D" id="2.60.120.650">
    <property type="entry name" value="Cupin"/>
    <property type="match status" value="1"/>
</dbReference>
<feature type="domain" description="JmjC" evidence="2">
    <location>
        <begin position="74"/>
        <end position="241"/>
    </location>
</feature>
<keyword evidence="4" id="KW-1185">Reference proteome</keyword>
<evidence type="ECO:0000313" key="4">
    <source>
        <dbReference type="Proteomes" id="UP000077266"/>
    </source>
</evidence>
<feature type="compositionally biased region" description="Basic and acidic residues" evidence="1">
    <location>
        <begin position="616"/>
        <end position="629"/>
    </location>
</feature>
<dbReference type="Pfam" id="PF02373">
    <property type="entry name" value="JmjC"/>
    <property type="match status" value="1"/>
</dbReference>
<sequence>MASGVPLLVYGCTELEGWDEEAFGVERFMNGTDSERDLYRYAQSVRAPPAVKIEDGSSVESALPAYLKDYPCPPSWERQLHALQGPIQTLMPLSDSDMTTYLPEKARPETLMCYIGRQGTRTALHRDRCASEGQNLMAHTEGGGHSLWLLTETADADKVSRHFNSDDVVVEFEHHEASLDELAHADFTVYIGEQRTGDFIYVPSRSTHQVINRGGLTCKIAWSRMTARSLTLAMAEDLPIYNILRVPEIYRVKLLLHQVVLALTAQLTVTGTLASPIAARNAKTLEDLLPAYDQLISEEWLEDDDVQVTDNDDALLVCDSCGQDIFSVYWQCDGDGEDDDACKGTDGEKILLCSACYAIGRTCACRVMKPLALRNLAELVNARNAAAVVLAGDDRTERVRDIEGILALNHLAISHAAEQIYDKRREPAKQITCHYLNYHPIWAVEGHFCRRCSRRVCFRCFARIARVHAAEVLLMPFETDDLHRLHRDEMDVSERDARAVRLGEAVTRAHLARPPPPNTAGGWYDPDEDGESISAPAPPHPHPAPSRVRAPKRKRELRDEEKGDEELAWELSGLRTTRKRRSTEGKLTNGDRRAVPVPLTSRAGPSTRPRRSVTNHRREPERDGPSLEEIREQGIEILGWDLPEVPPHEEGGSAEREEYAEKLAGKLMQLFAEQHKAASRLSGW</sequence>
<dbReference type="STRING" id="1314781.A0A165EVV6"/>
<evidence type="ECO:0000313" key="3">
    <source>
        <dbReference type="EMBL" id="KZV87802.1"/>
    </source>
</evidence>
<dbReference type="InParanoid" id="A0A165EVV6"/>
<dbReference type="InterPro" id="IPR003347">
    <property type="entry name" value="JmjC_dom"/>
</dbReference>
<evidence type="ECO:0000256" key="1">
    <source>
        <dbReference type="SAM" id="MobiDB-lite"/>
    </source>
</evidence>